<dbReference type="EMBL" id="CP140154">
    <property type="protein sequence ID" value="WQG87941.1"/>
    <property type="molecule type" value="Genomic_DNA"/>
</dbReference>
<reference evidence="3 5" key="2">
    <citation type="submission" date="2023-11" db="EMBL/GenBank/DDBJ databases">
        <title>MicrobeMod: A computational toolkit for identifying prokaryotic methylation and restriction-modification with nanopore sequencing.</title>
        <authorList>
            <person name="Crits-Christoph A."/>
            <person name="Kang S.C."/>
            <person name="Lee H."/>
            <person name="Ostrov N."/>
        </authorList>
    </citation>
    <scope>NUCLEOTIDE SEQUENCE [LARGE SCALE GENOMIC DNA]</scope>
    <source>
        <strain evidence="3 5">ATCC 23090</strain>
    </source>
</reference>
<evidence type="ECO:0000259" key="1">
    <source>
        <dbReference type="Pfam" id="PF04471"/>
    </source>
</evidence>
<dbReference type="GO" id="GO:0004519">
    <property type="term" value="F:endonuclease activity"/>
    <property type="evidence" value="ECO:0007669"/>
    <property type="project" value="UniProtKB-KW"/>
</dbReference>
<dbReference type="OrthoDB" id="744987at2"/>
<reference evidence="2 4" key="1">
    <citation type="submission" date="2016-11" db="EMBL/GenBank/DDBJ databases">
        <authorList>
            <person name="Jaros S."/>
            <person name="Januszkiewicz K."/>
            <person name="Wedrychowicz H."/>
        </authorList>
    </citation>
    <scope>NUCLEOTIDE SEQUENCE [LARGE SCALE GENOMIC DNA]</scope>
    <source>
        <strain evidence="2 4">DSM 784</strain>
    </source>
</reference>
<organism evidence="2 4">
    <name type="scientific">Chitinophaga sancti</name>
    <dbReference type="NCBI Taxonomy" id="1004"/>
    <lineage>
        <taxon>Bacteria</taxon>
        <taxon>Pseudomonadati</taxon>
        <taxon>Bacteroidota</taxon>
        <taxon>Chitinophagia</taxon>
        <taxon>Chitinophagales</taxon>
        <taxon>Chitinophagaceae</taxon>
        <taxon>Chitinophaga</taxon>
    </lineage>
</organism>
<dbReference type="RefSeq" id="WP_072364230.1">
    <property type="nucleotide sequence ID" value="NZ_CP139972.1"/>
</dbReference>
<dbReference type="InterPro" id="IPR011335">
    <property type="entry name" value="Restrct_endonuc-II-like"/>
</dbReference>
<feature type="domain" description="Restriction endonuclease type IV Mrr" evidence="1">
    <location>
        <begin position="12"/>
        <end position="74"/>
    </location>
</feature>
<dbReference type="GO" id="GO:0003677">
    <property type="term" value="F:DNA binding"/>
    <property type="evidence" value="ECO:0007669"/>
    <property type="project" value="InterPro"/>
</dbReference>
<gene>
    <name evidence="2" type="ORF">SAMN05661012_05212</name>
    <name evidence="3" type="ORF">SR876_23725</name>
</gene>
<protein>
    <submittedName>
        <fullName evidence="2">Restriction endonuclease</fullName>
        <ecNumber evidence="3">3.1.21.-</ecNumber>
    </submittedName>
</protein>
<dbReference type="GO" id="GO:0009307">
    <property type="term" value="P:DNA restriction-modification system"/>
    <property type="evidence" value="ECO:0007669"/>
    <property type="project" value="InterPro"/>
</dbReference>
<evidence type="ECO:0000313" key="4">
    <source>
        <dbReference type="Proteomes" id="UP000183788"/>
    </source>
</evidence>
<dbReference type="Pfam" id="PF04471">
    <property type="entry name" value="Mrr_cat"/>
    <property type="match status" value="1"/>
</dbReference>
<proteinExistence type="predicted"/>
<evidence type="ECO:0000313" key="2">
    <source>
        <dbReference type="EMBL" id="SFW82353.1"/>
    </source>
</evidence>
<dbReference type="SUPFAM" id="SSF52980">
    <property type="entry name" value="Restriction endonuclease-like"/>
    <property type="match status" value="1"/>
</dbReference>
<dbReference type="EMBL" id="FPIZ01000021">
    <property type="protein sequence ID" value="SFW82353.1"/>
    <property type="molecule type" value="Genomic_DNA"/>
</dbReference>
<dbReference type="Proteomes" id="UP001326715">
    <property type="component" value="Chromosome"/>
</dbReference>
<dbReference type="InterPro" id="IPR007560">
    <property type="entry name" value="Restrct_endonuc_IV_Mrr"/>
</dbReference>
<evidence type="ECO:0000313" key="5">
    <source>
        <dbReference type="Proteomes" id="UP001326715"/>
    </source>
</evidence>
<evidence type="ECO:0000313" key="3">
    <source>
        <dbReference type="EMBL" id="WQG87941.1"/>
    </source>
</evidence>
<name>A0A1K1SDA2_9BACT</name>
<keyword evidence="2" id="KW-0255">Endonuclease</keyword>
<sequence>MNSMFTKAGILHRVGIACKNTNTPIEKGQVQELESKIRDLQNVIGVIVSVNGFQQGAEAYAEDKGIIALHLKDLPNHEFTKTVMIHL</sequence>
<accession>A0A1K1SDA2</accession>
<dbReference type="GO" id="GO:0016787">
    <property type="term" value="F:hydrolase activity"/>
    <property type="evidence" value="ECO:0007669"/>
    <property type="project" value="UniProtKB-KW"/>
</dbReference>
<keyword evidence="3" id="KW-0378">Hydrolase</keyword>
<dbReference type="Proteomes" id="UP000183788">
    <property type="component" value="Unassembled WGS sequence"/>
</dbReference>
<keyword evidence="2" id="KW-0540">Nuclease</keyword>
<dbReference type="EC" id="3.1.21.-" evidence="3"/>
<keyword evidence="5" id="KW-1185">Reference proteome</keyword>
<dbReference type="AlphaFoldDB" id="A0A1K1SDA2"/>